<accession>A0A1C3UFT0</accession>
<dbReference type="EMBL" id="FMAC01000002">
    <property type="protein sequence ID" value="SCB14331.1"/>
    <property type="molecule type" value="Genomic_DNA"/>
</dbReference>
<evidence type="ECO:0000256" key="2">
    <source>
        <dbReference type="ARBA" id="ARBA00022649"/>
    </source>
</evidence>
<dbReference type="GO" id="GO:0006355">
    <property type="term" value="P:regulation of DNA-templated transcription"/>
    <property type="evidence" value="ECO:0007669"/>
    <property type="project" value="InterPro"/>
</dbReference>
<evidence type="ECO:0000313" key="3">
    <source>
        <dbReference type="EMBL" id="SCB14331.1"/>
    </source>
</evidence>
<dbReference type="InterPro" id="IPR022789">
    <property type="entry name" value="ParD"/>
</dbReference>
<dbReference type="OrthoDB" id="291307at2"/>
<dbReference type="SUPFAM" id="SSF47598">
    <property type="entry name" value="Ribbon-helix-helix"/>
    <property type="match status" value="1"/>
</dbReference>
<keyword evidence="4" id="KW-1185">Reference proteome</keyword>
<dbReference type="PANTHER" id="PTHR36582">
    <property type="entry name" value="ANTITOXIN PARD"/>
    <property type="match status" value="1"/>
</dbReference>
<dbReference type="InterPro" id="IPR038296">
    <property type="entry name" value="ParD_sf"/>
</dbReference>
<dbReference type="RefSeq" id="WP_075852026.1">
    <property type="nucleotide sequence ID" value="NZ_FMAC01000002.1"/>
</dbReference>
<sequence>MNEKLSISLPSEMVAAIKARVDAGSYASTSEVLRAAVRVWLREEEEYQQRIAAIRQRVKTSLDDPRPDLSMQDIDNWIETLAAEKQ</sequence>
<dbReference type="AlphaFoldDB" id="A0A1C3UFT0"/>
<dbReference type="Pfam" id="PF03693">
    <property type="entry name" value="ParD_antitoxin"/>
    <property type="match status" value="1"/>
</dbReference>
<protein>
    <submittedName>
        <fullName evidence="3">Antitoxin ParD1/3/4</fullName>
    </submittedName>
</protein>
<dbReference type="STRING" id="52131.GA0061100_102105"/>
<evidence type="ECO:0000313" key="4">
    <source>
        <dbReference type="Proteomes" id="UP000186228"/>
    </source>
</evidence>
<name>A0A1C3UFT0_9HYPH</name>
<dbReference type="PANTHER" id="PTHR36582:SF2">
    <property type="entry name" value="ANTITOXIN PARD"/>
    <property type="match status" value="1"/>
</dbReference>
<gene>
    <name evidence="3" type="ORF">GA0061100_102105</name>
</gene>
<dbReference type="Gene3D" id="6.10.10.120">
    <property type="entry name" value="Antitoxin ParD1-like"/>
    <property type="match status" value="1"/>
</dbReference>
<comment type="similarity">
    <text evidence="1">Belongs to the ParD antitoxin family.</text>
</comment>
<keyword evidence="2" id="KW-1277">Toxin-antitoxin system</keyword>
<reference evidence="4" key="1">
    <citation type="submission" date="2016-08" db="EMBL/GenBank/DDBJ databases">
        <authorList>
            <person name="Varghese N."/>
            <person name="Submissions Spin"/>
        </authorList>
    </citation>
    <scope>NUCLEOTIDE SEQUENCE [LARGE SCALE GENOMIC DNA]</scope>
    <source>
        <strain evidence="4">CCBAU 57015</strain>
    </source>
</reference>
<dbReference type="InterPro" id="IPR010985">
    <property type="entry name" value="Ribbon_hlx_hlx"/>
</dbReference>
<dbReference type="Proteomes" id="UP000186228">
    <property type="component" value="Unassembled WGS sequence"/>
</dbReference>
<evidence type="ECO:0000256" key="1">
    <source>
        <dbReference type="ARBA" id="ARBA00008580"/>
    </source>
</evidence>
<dbReference type="CDD" id="cd22231">
    <property type="entry name" value="RHH_NikR_HicB-like"/>
    <property type="match status" value="1"/>
</dbReference>
<proteinExistence type="inferred from homology"/>
<organism evidence="3 4">
    <name type="scientific">Rhizobium hainanense</name>
    <dbReference type="NCBI Taxonomy" id="52131"/>
    <lineage>
        <taxon>Bacteria</taxon>
        <taxon>Pseudomonadati</taxon>
        <taxon>Pseudomonadota</taxon>
        <taxon>Alphaproteobacteria</taxon>
        <taxon>Hyphomicrobiales</taxon>
        <taxon>Rhizobiaceae</taxon>
        <taxon>Rhizobium/Agrobacterium group</taxon>
        <taxon>Rhizobium</taxon>
    </lineage>
</organism>